<keyword evidence="3 11" id="KW-0812">Transmembrane</keyword>
<keyword evidence="12" id="KW-0175">Coiled coil</keyword>
<gene>
    <name evidence="13" type="ORF">C7212DRAFT_315885</name>
</gene>
<keyword evidence="5 11" id="KW-1133">Transmembrane helix</keyword>
<keyword evidence="14" id="KW-1185">Reference proteome</keyword>
<evidence type="ECO:0000256" key="9">
    <source>
        <dbReference type="ARBA" id="ARBA00025413"/>
    </source>
</evidence>
<comment type="similarity">
    <text evidence="2 11">Belongs to the CBP4 family.</text>
</comment>
<evidence type="ECO:0000256" key="12">
    <source>
        <dbReference type="SAM" id="Coils"/>
    </source>
</evidence>
<dbReference type="PANTHER" id="PTHR28202">
    <property type="entry name" value="ASSEMBLY FACTOR CBP4"/>
    <property type="match status" value="1"/>
</dbReference>
<comment type="function">
    <text evidence="9 11">Essential for the assembly of ubiquinol-cytochrome c reductase. It has a direct effect on the correct occurrence of the Rieske protein, core 4, core 5 and apocytochrome b.</text>
</comment>
<protein>
    <recommendedName>
        <fullName evidence="10 11">Cytochrome b mRNA-processing protein 4</fullName>
    </recommendedName>
</protein>
<reference evidence="13 14" key="1">
    <citation type="submission" date="2018-03" db="EMBL/GenBank/DDBJ databases">
        <title>Genomes of Pezizomycetes fungi and the evolution of truffles.</title>
        <authorList>
            <person name="Murat C."/>
            <person name="Payen T."/>
            <person name="Noel B."/>
            <person name="Kuo A."/>
            <person name="Martin F.M."/>
        </authorList>
    </citation>
    <scope>NUCLEOTIDE SEQUENCE [LARGE SCALE GENOMIC DNA]</scope>
    <source>
        <strain evidence="13">091103-1</strain>
    </source>
</reference>
<dbReference type="Pfam" id="PF07960">
    <property type="entry name" value="CBP4"/>
    <property type="match status" value="1"/>
</dbReference>
<evidence type="ECO:0000256" key="7">
    <source>
        <dbReference type="ARBA" id="ARBA00023136"/>
    </source>
</evidence>
<feature type="coiled-coil region" evidence="12">
    <location>
        <begin position="79"/>
        <end position="113"/>
    </location>
</feature>
<keyword evidence="7 11" id="KW-0472">Membrane</keyword>
<evidence type="ECO:0000256" key="4">
    <source>
        <dbReference type="ARBA" id="ARBA00022792"/>
    </source>
</evidence>
<dbReference type="GO" id="GO:0034551">
    <property type="term" value="P:mitochondrial respiratory chain complex III assembly"/>
    <property type="evidence" value="ECO:0007669"/>
    <property type="project" value="TreeGrafter"/>
</dbReference>
<evidence type="ECO:0000256" key="1">
    <source>
        <dbReference type="ARBA" id="ARBA00004434"/>
    </source>
</evidence>
<proteinExistence type="inferred from homology"/>
<evidence type="ECO:0000313" key="13">
    <source>
        <dbReference type="EMBL" id="PWW78462.1"/>
    </source>
</evidence>
<dbReference type="GO" id="GO:0005743">
    <property type="term" value="C:mitochondrial inner membrane"/>
    <property type="evidence" value="ECO:0007669"/>
    <property type="project" value="UniProtKB-SubCell"/>
</dbReference>
<evidence type="ECO:0000256" key="10">
    <source>
        <dbReference type="ARBA" id="ARBA00031521"/>
    </source>
</evidence>
<evidence type="ECO:0000256" key="2">
    <source>
        <dbReference type="ARBA" id="ARBA00006780"/>
    </source>
</evidence>
<dbReference type="OrthoDB" id="5576752at2759"/>
<keyword evidence="6 11" id="KW-0496">Mitochondrion</keyword>
<evidence type="ECO:0000313" key="14">
    <source>
        <dbReference type="Proteomes" id="UP000246991"/>
    </source>
</evidence>
<comment type="subcellular location">
    <subcellularLocation>
        <location evidence="1 11">Mitochondrion inner membrane</location>
        <topology evidence="1 11">Single-pass membrane protein</topology>
    </subcellularLocation>
</comment>
<sequence>MRPVAYIKMFVVGTVCCVGGPALVYYVTPDPDELFKRYNPELQKKTLEMRGVREKRYAEFVEKLREYSKSDKPIWVVAAEEEKKQKIAANAERKRIRDELERQKQEILEEQLSGK</sequence>
<evidence type="ECO:0000256" key="6">
    <source>
        <dbReference type="ARBA" id="ARBA00023128"/>
    </source>
</evidence>
<dbReference type="InterPro" id="IPR012420">
    <property type="entry name" value="Cbp4"/>
</dbReference>
<evidence type="ECO:0000256" key="8">
    <source>
        <dbReference type="ARBA" id="ARBA00023186"/>
    </source>
</evidence>
<feature type="transmembrane region" description="Helical" evidence="11">
    <location>
        <begin position="6"/>
        <end position="27"/>
    </location>
</feature>
<keyword evidence="8 11" id="KW-0143">Chaperone</keyword>
<evidence type="ECO:0000256" key="3">
    <source>
        <dbReference type="ARBA" id="ARBA00022692"/>
    </source>
</evidence>
<evidence type="ECO:0000256" key="11">
    <source>
        <dbReference type="RuleBase" id="RU368005"/>
    </source>
</evidence>
<organism evidence="13 14">
    <name type="scientific">Tuber magnatum</name>
    <name type="common">white Piedmont truffle</name>
    <dbReference type="NCBI Taxonomy" id="42249"/>
    <lineage>
        <taxon>Eukaryota</taxon>
        <taxon>Fungi</taxon>
        <taxon>Dikarya</taxon>
        <taxon>Ascomycota</taxon>
        <taxon>Pezizomycotina</taxon>
        <taxon>Pezizomycetes</taxon>
        <taxon>Pezizales</taxon>
        <taxon>Tuberaceae</taxon>
        <taxon>Tuber</taxon>
    </lineage>
</organism>
<dbReference type="PANTHER" id="PTHR28202:SF1">
    <property type="entry name" value="ASSEMBLY FACTOR CBP4"/>
    <property type="match status" value="1"/>
</dbReference>
<comment type="caution">
    <text evidence="13">The sequence shown here is derived from an EMBL/GenBank/DDBJ whole genome shotgun (WGS) entry which is preliminary data.</text>
</comment>
<dbReference type="Proteomes" id="UP000246991">
    <property type="component" value="Unassembled WGS sequence"/>
</dbReference>
<accession>A0A317SVM9</accession>
<evidence type="ECO:0000256" key="5">
    <source>
        <dbReference type="ARBA" id="ARBA00022989"/>
    </source>
</evidence>
<name>A0A317SVM9_9PEZI</name>
<keyword evidence="4 11" id="KW-0999">Mitochondrion inner membrane</keyword>
<dbReference type="EMBL" id="PYWC01000015">
    <property type="protein sequence ID" value="PWW78462.1"/>
    <property type="molecule type" value="Genomic_DNA"/>
</dbReference>
<dbReference type="AlphaFoldDB" id="A0A317SVM9"/>